<dbReference type="SMART" id="SM01150">
    <property type="entry name" value="DUF1338"/>
    <property type="match status" value="1"/>
</dbReference>
<dbReference type="AlphaFoldDB" id="A0A7G9TEP7"/>
<dbReference type="EMBL" id="CP060731">
    <property type="protein sequence ID" value="QNN78572.1"/>
    <property type="molecule type" value="Genomic_DNA"/>
</dbReference>
<protein>
    <recommendedName>
        <fullName evidence="7">2-oxoadipate dioxygenase/decarboxylase</fullName>
        <ecNumber evidence="6">1.13.11.93</ecNumber>
    </recommendedName>
    <alternativeName>
        <fullName evidence="8">2-hydroxyglutarate synthase</fullName>
    </alternativeName>
</protein>
<dbReference type="CDD" id="cd16348">
    <property type="entry name" value="VOC_YdcJ_like"/>
    <property type="match status" value="1"/>
</dbReference>
<dbReference type="Pfam" id="PF07063">
    <property type="entry name" value="HGLS"/>
    <property type="match status" value="1"/>
</dbReference>
<evidence type="ECO:0000256" key="2">
    <source>
        <dbReference type="ARBA" id="ARBA00022964"/>
    </source>
</evidence>
<accession>A0A7G9TEP7</accession>
<evidence type="ECO:0000256" key="1">
    <source>
        <dbReference type="ARBA" id="ARBA00001954"/>
    </source>
</evidence>
<dbReference type="Gene3D" id="3.10.180.80">
    <property type="entry name" value="Uncharacterised protein PF07063, DUF1338"/>
    <property type="match status" value="1"/>
</dbReference>
<comment type="cofactor">
    <cofactor evidence="1">
        <name>Fe(2+)</name>
        <dbReference type="ChEBI" id="CHEBI:29033"/>
    </cofactor>
</comment>
<keyword evidence="2" id="KW-0223">Dioxygenase</keyword>
<evidence type="ECO:0000313" key="10">
    <source>
        <dbReference type="Proteomes" id="UP000515838"/>
    </source>
</evidence>
<keyword evidence="4" id="KW-0408">Iron</keyword>
<dbReference type="InterPro" id="IPR047869">
    <property type="entry name" value="YdcJ_bac-like"/>
</dbReference>
<evidence type="ECO:0000313" key="9">
    <source>
        <dbReference type="EMBL" id="QNN78572.1"/>
    </source>
</evidence>
<dbReference type="EC" id="1.13.11.93" evidence="6"/>
<organism evidence="9 10">
    <name type="scientific">Pseudoxanthomonas mexicana</name>
    <dbReference type="NCBI Taxonomy" id="128785"/>
    <lineage>
        <taxon>Bacteria</taxon>
        <taxon>Pseudomonadati</taxon>
        <taxon>Pseudomonadota</taxon>
        <taxon>Gammaproteobacteria</taxon>
        <taxon>Lysobacterales</taxon>
        <taxon>Lysobacteraceae</taxon>
        <taxon>Pseudoxanthomonas</taxon>
    </lineage>
</organism>
<reference evidence="9 10" key="1">
    <citation type="submission" date="2020-08" db="EMBL/GenBank/DDBJ databases">
        <title>Streptomycin Non-resistant strain, P. mexicana.</title>
        <authorList>
            <person name="Ganesh-Kumar S."/>
            <person name="Zhe T."/>
            <person name="Yu Z."/>
            <person name="Min Y."/>
        </authorList>
    </citation>
    <scope>NUCLEOTIDE SEQUENCE [LARGE SCALE GENOMIC DNA]</scope>
    <source>
        <strain evidence="9 10">GTZY2</strain>
    </source>
</reference>
<sequence>MTAFVSPDRIRGLFAQAMSDMYRAEVPLYGDLITLVGDINNATLQRDAALAERLQRTGETERLDLERHGAIRVGTPAELAMLGRVFAVMGMHPVGYYDLTVAGVPVHATAFRPLTEEALAANPFRIFTSLLRLELIADAALRAKAEAILAKRDIFTADARALLAQAERDGGLGEADAQRFVAEVLETFRWHGDATVTLDTYRALHGLHRLVADVVSFRGPHINHLTPRTLDIDAAQTAMLERGLQAKALIEGPPRRAVPILLRQTSFKALEEEVAFPDATGTLVPGSHSARFGEIEQRGLALTPAGRELYDRLLAQVRQAGGAGNTSADYPQRLAAAFAEFPDDETTLRREGLGYFRYRLTDSGAALPTAERAAMTPDALVDAGYAVVDPIVYEDFLPVSAAGIFQSNLGGGEQRAYDAHANQDAFEAALGKTIHDPFALYQHAQDASIAALRG</sequence>
<name>A0A7G9TEP7_PSEMX</name>
<evidence type="ECO:0000256" key="6">
    <source>
        <dbReference type="ARBA" id="ARBA00035023"/>
    </source>
</evidence>
<evidence type="ECO:0000256" key="4">
    <source>
        <dbReference type="ARBA" id="ARBA00023004"/>
    </source>
</evidence>
<dbReference type="InterPro" id="IPR009770">
    <property type="entry name" value="HGLS"/>
</dbReference>
<dbReference type="RefSeq" id="WP_187573934.1">
    <property type="nucleotide sequence ID" value="NZ_CP060731.1"/>
</dbReference>
<gene>
    <name evidence="9" type="ORF">IAE60_03795</name>
</gene>
<dbReference type="Proteomes" id="UP000515838">
    <property type="component" value="Chromosome"/>
</dbReference>
<evidence type="ECO:0000256" key="8">
    <source>
        <dbReference type="ARBA" id="ARBA00035045"/>
    </source>
</evidence>
<evidence type="ECO:0000256" key="3">
    <source>
        <dbReference type="ARBA" id="ARBA00023002"/>
    </source>
</evidence>
<dbReference type="GeneID" id="81470075"/>
<evidence type="ECO:0000256" key="5">
    <source>
        <dbReference type="ARBA" id="ARBA00035013"/>
    </source>
</evidence>
<comment type="similarity">
    <text evidence="5">Belongs to the 2-oxoadipate dioxygenase/decarboxylase family.</text>
</comment>
<proteinExistence type="inferred from homology"/>
<dbReference type="PANTHER" id="PTHR39479:SF2">
    <property type="entry name" value="2-OXOADIPATE DIOXYGENASE_DECARBOXYLASE"/>
    <property type="match status" value="1"/>
</dbReference>
<dbReference type="GO" id="GO:0051213">
    <property type="term" value="F:dioxygenase activity"/>
    <property type="evidence" value="ECO:0007669"/>
    <property type="project" value="UniProtKB-KW"/>
</dbReference>
<dbReference type="PANTHER" id="PTHR39479">
    <property type="match status" value="1"/>
</dbReference>
<evidence type="ECO:0000256" key="7">
    <source>
        <dbReference type="ARBA" id="ARBA00035034"/>
    </source>
</evidence>
<keyword evidence="3" id="KW-0560">Oxidoreductase</keyword>